<dbReference type="GO" id="GO:0005524">
    <property type="term" value="F:ATP binding"/>
    <property type="evidence" value="ECO:0007669"/>
    <property type="project" value="InterPro"/>
</dbReference>
<dbReference type="Gene3D" id="3.30.1490.20">
    <property type="entry name" value="ATP-grasp fold, A domain"/>
    <property type="match status" value="1"/>
</dbReference>
<dbReference type="InterPro" id="IPR013815">
    <property type="entry name" value="ATP_grasp_subdomain_1"/>
</dbReference>
<dbReference type="EMBL" id="CP019645">
    <property type="protein sequence ID" value="AQQ60363.1"/>
    <property type="molecule type" value="Genomic_DNA"/>
</dbReference>
<dbReference type="InterPro" id="IPR008279">
    <property type="entry name" value="PEP-util_enz_mobile_dom"/>
</dbReference>
<dbReference type="PANTHER" id="PTHR43615:SF1">
    <property type="entry name" value="PPDK_N DOMAIN-CONTAINING PROTEIN"/>
    <property type="match status" value="1"/>
</dbReference>
<dbReference type="InterPro" id="IPR036637">
    <property type="entry name" value="Phosphohistidine_dom_sf"/>
</dbReference>
<dbReference type="NCBIfam" id="NF004508">
    <property type="entry name" value="PRK05849.1"/>
    <property type="match status" value="1"/>
</dbReference>
<accession>A0A1Q2LIY8</accession>
<dbReference type="InterPro" id="IPR051549">
    <property type="entry name" value="PEP_Utilizing_Enz"/>
</dbReference>
<dbReference type="KEGG" id="hbl:XJ32_09975"/>
<dbReference type="GO" id="GO:0016772">
    <property type="term" value="F:transferase activity, transferring phosphorus-containing groups"/>
    <property type="evidence" value="ECO:0007669"/>
    <property type="project" value="InterPro"/>
</dbReference>
<reference evidence="2 3" key="1">
    <citation type="submission" date="2017-02" db="EMBL/GenBank/DDBJ databases">
        <title>Whole genome sequencing of Helicobacter bilis strain AAQJH.</title>
        <authorList>
            <person name="Conlan S."/>
            <person name="Thomas P.J."/>
            <person name="Mullikin J."/>
            <person name="Palmore T.N."/>
            <person name="Frank K.M."/>
            <person name="Segre J.A."/>
        </authorList>
    </citation>
    <scope>NUCLEOTIDE SEQUENCE [LARGE SCALE GENOMIC DNA]</scope>
    <source>
        <strain evidence="2 3">AAQJH</strain>
    </source>
</reference>
<dbReference type="SUPFAM" id="SSF52009">
    <property type="entry name" value="Phosphohistidine domain"/>
    <property type="match status" value="1"/>
</dbReference>
<evidence type="ECO:0000259" key="1">
    <source>
        <dbReference type="Pfam" id="PF00391"/>
    </source>
</evidence>
<dbReference type="Pfam" id="PF00391">
    <property type="entry name" value="PEP-utilizers"/>
    <property type="match status" value="1"/>
</dbReference>
<feature type="domain" description="PEP-utilising enzyme mobile" evidence="1">
    <location>
        <begin position="931"/>
        <end position="1001"/>
    </location>
</feature>
<dbReference type="AlphaFoldDB" id="A0A1Q2LIY8"/>
<evidence type="ECO:0000313" key="2">
    <source>
        <dbReference type="EMBL" id="AQQ60363.1"/>
    </source>
</evidence>
<proteinExistence type="predicted"/>
<dbReference type="Gene3D" id="3.50.30.10">
    <property type="entry name" value="Phosphohistidine domain"/>
    <property type="match status" value="1"/>
</dbReference>
<protein>
    <recommendedName>
        <fullName evidence="1">PEP-utilising enzyme mobile domain-containing protein</fullName>
    </recommendedName>
</protein>
<name>A0A1Q2LIY8_9HELI</name>
<dbReference type="PANTHER" id="PTHR43615">
    <property type="entry name" value="PHOSPHOENOLPYRUVATE SYNTHASE-RELATED"/>
    <property type="match status" value="1"/>
</dbReference>
<dbReference type="RefSeq" id="WP_077389475.1">
    <property type="nucleotide sequence ID" value="NZ_CP019645.1"/>
</dbReference>
<dbReference type="Proteomes" id="UP000188298">
    <property type="component" value="Chromosome"/>
</dbReference>
<gene>
    <name evidence="2" type="ORF">XJ32_09975</name>
</gene>
<organism evidence="2 3">
    <name type="scientific">Helicobacter bilis</name>
    <dbReference type="NCBI Taxonomy" id="37372"/>
    <lineage>
        <taxon>Bacteria</taxon>
        <taxon>Pseudomonadati</taxon>
        <taxon>Campylobacterota</taxon>
        <taxon>Epsilonproteobacteria</taxon>
        <taxon>Campylobacterales</taxon>
        <taxon>Helicobacteraceae</taxon>
        <taxon>Helicobacter</taxon>
    </lineage>
</organism>
<evidence type="ECO:0000313" key="3">
    <source>
        <dbReference type="Proteomes" id="UP000188298"/>
    </source>
</evidence>
<sequence>MQKLEFQSKAKNLYMLQNRLKNAEILPLLILTKEAVKTHLEEALNLIESFCKSEGIQRLIIRSSSLSEDSKHTSNAGAFLSIADIVAHDKKAIIEALQKVADSMPNSNDEILIQPYLQHISLCGVGFSVDKDNFSPYYCIECDSSGSSSSITDGSSKEKISYFQYRDMPDFTQDGMSLDTNTWGLESKSCHVECSETSNIKSHQSLNDKIDSNKDISPFSKTQYDKNLDSINFAPLHPAPTQAAGNIESTPTEHINKTANSSSCSMALEALAELEGGSYLSDNDYPSNSANRSNCIDKGEFLRNLDSTKCTKGGSAEVSLGNFAGCVDIATRSYLDDNDAVAISNSCKSGKETTQSNKNLESNNKRFKQIISLMQELESLLQYNFIDIEFAFAKPFSQDIKETSNRLDLKQDSIKQKDSTQECTKDSKNKLNDNETLYLLQVRPLVKSNINLFNALPQDALTRLQKRLTSFLKKTPNVLGDRAIFGVMPDWNPAEIIGLRPKRLALSLYKEIVTDNIWAYQRDNYGYKALHSHPLMHSFLGIPYIDVRASFNSFIPKDLDSRIASKLANYYLQRLDSNPQFHDKVEFEIVFSCYDFNTPNSLTTLLNHGFNSNEIKRLEFALLELTNQIINTKNGYYTKDLEKVAKLQDSFTKIKNSDYSLIDKIYWSLQECKRLGTLPFAGIARAGFVAVLMLNSLVSIGFLSEDEKNAFLHTLNTISKQLAESSMNLNAENKAAFLEKFGHLRAGSYDILSPRYDEDFERYFNLDKLHEIAQHTPFSLSTDRLEKLDRILKEHGLKIDSTEFFHFLKIAIEGREYAKFEFSKLLSYTLVLIGELGEHYGISKEDMAHLDIHDILSLYASLYSKSPKQKLLDSISRHKEEYNLTLAIKLPPLITTKEQIFAFQTQQVMPNFITQKSITALKALHTDSNLEGKIVLIYAADPGFDYLFTKNIAGFITCYGGANSHMAIRASEQNMPAVIGVGEEQYQKYCKAERIMIDCQSEQIICL</sequence>